<name>A0ACB9F5W7_CICIN</name>
<evidence type="ECO:0000313" key="1">
    <source>
        <dbReference type="EMBL" id="KAI3766733.1"/>
    </source>
</evidence>
<gene>
    <name evidence="1" type="ORF">L2E82_16804</name>
</gene>
<accession>A0ACB9F5W7</accession>
<proteinExistence type="predicted"/>
<protein>
    <submittedName>
        <fullName evidence="1">Uncharacterized protein</fullName>
    </submittedName>
</protein>
<keyword evidence="2" id="KW-1185">Reference proteome</keyword>
<comment type="caution">
    <text evidence="1">The sequence shown here is derived from an EMBL/GenBank/DDBJ whole genome shotgun (WGS) entry which is preliminary data.</text>
</comment>
<evidence type="ECO:0000313" key="2">
    <source>
        <dbReference type="Proteomes" id="UP001055811"/>
    </source>
</evidence>
<organism evidence="1 2">
    <name type="scientific">Cichorium intybus</name>
    <name type="common">Chicory</name>
    <dbReference type="NCBI Taxonomy" id="13427"/>
    <lineage>
        <taxon>Eukaryota</taxon>
        <taxon>Viridiplantae</taxon>
        <taxon>Streptophyta</taxon>
        <taxon>Embryophyta</taxon>
        <taxon>Tracheophyta</taxon>
        <taxon>Spermatophyta</taxon>
        <taxon>Magnoliopsida</taxon>
        <taxon>eudicotyledons</taxon>
        <taxon>Gunneridae</taxon>
        <taxon>Pentapetalae</taxon>
        <taxon>asterids</taxon>
        <taxon>campanulids</taxon>
        <taxon>Asterales</taxon>
        <taxon>Asteraceae</taxon>
        <taxon>Cichorioideae</taxon>
        <taxon>Cichorieae</taxon>
        <taxon>Cichoriinae</taxon>
        <taxon>Cichorium</taxon>
    </lineage>
</organism>
<reference evidence="1 2" key="2">
    <citation type="journal article" date="2022" name="Mol. Ecol. Resour.">
        <title>The genomes of chicory, endive, great burdock and yacon provide insights into Asteraceae paleo-polyploidization history and plant inulin production.</title>
        <authorList>
            <person name="Fan W."/>
            <person name="Wang S."/>
            <person name="Wang H."/>
            <person name="Wang A."/>
            <person name="Jiang F."/>
            <person name="Liu H."/>
            <person name="Zhao H."/>
            <person name="Xu D."/>
            <person name="Zhang Y."/>
        </authorList>
    </citation>
    <scope>NUCLEOTIDE SEQUENCE [LARGE SCALE GENOMIC DNA]</scope>
    <source>
        <strain evidence="2">cv. Punajuju</strain>
        <tissue evidence="1">Leaves</tissue>
    </source>
</reference>
<dbReference type="Proteomes" id="UP001055811">
    <property type="component" value="Linkage Group LG03"/>
</dbReference>
<dbReference type="EMBL" id="CM042011">
    <property type="protein sequence ID" value="KAI3766733.1"/>
    <property type="molecule type" value="Genomic_DNA"/>
</dbReference>
<reference evidence="2" key="1">
    <citation type="journal article" date="2022" name="Mol. Ecol. Resour.">
        <title>The genomes of chicory, endive, great burdock and yacon provide insights into Asteraceae palaeo-polyploidization history and plant inulin production.</title>
        <authorList>
            <person name="Fan W."/>
            <person name="Wang S."/>
            <person name="Wang H."/>
            <person name="Wang A."/>
            <person name="Jiang F."/>
            <person name="Liu H."/>
            <person name="Zhao H."/>
            <person name="Xu D."/>
            <person name="Zhang Y."/>
        </authorList>
    </citation>
    <scope>NUCLEOTIDE SEQUENCE [LARGE SCALE GENOMIC DNA]</scope>
    <source>
        <strain evidence="2">cv. Punajuju</strain>
    </source>
</reference>
<sequence length="73" mass="8298">MEWFLIFVSVAVVWLASLCKILHASFYPYQSSFLNNNELTNVGQKQDPLQALHDLITSKRLVFALEGLMVLKG</sequence>